<evidence type="ECO:0000313" key="1">
    <source>
        <dbReference type="EMBL" id="SCY72078.1"/>
    </source>
</evidence>
<dbReference type="Gene3D" id="2.60.120.260">
    <property type="entry name" value="Galactose-binding domain-like"/>
    <property type="match status" value="3"/>
</dbReference>
<reference evidence="2" key="1">
    <citation type="submission" date="2016-10" db="EMBL/GenBank/DDBJ databases">
        <authorList>
            <person name="Varghese N."/>
            <person name="Submissions S."/>
        </authorList>
    </citation>
    <scope>NUCLEOTIDE SEQUENCE [LARGE SCALE GENOMIC DNA]</scope>
    <source>
        <strain evidence="2">BL9</strain>
    </source>
</reference>
<evidence type="ECO:0000313" key="2">
    <source>
        <dbReference type="Proteomes" id="UP000198538"/>
    </source>
</evidence>
<accession>A0A1G5I9X4</accession>
<sequence length="712" mass="77928">MATVGDQIKEPEAGWRRYDDTHPGLKYTGTWTTPSPTNAGYYGGSIRVTSRAVDNNYVTFSFLGTKLRIISDFYSDRHSDNAITIDGVTETYSAFRAVGTSSLQQAIVYEKLGLNLGFHTVSIATGHNRINFTLDAIDIDETGYLYGYTLTAPEAGWKRIDDSSPQVAVSGNIARNTTDSNFHNTSAIFIQDATGQINFKFYGTKFRLIGAKNTNRSTNIEVFINDVKGTSFSQNGTLLYKSMDYEKSGLPLGTYTVTIKGNGVYGLDAIDIDDYGYLVAQIGQQLVSPEPGWRRYDDSHSAIVYIGTNWIFQTQTGTSTLYNSTHHYSAQGKGDNEVRFKFYGTKFRLISSTGTNFADDMSVEIDGVTEKFSTKIPSATDQRQRLTYERKNLSLGVHEVRLASGTNGDWRLDVDAVDIDSDGRLFHPDEVSNVADLEVGKRIRCNYQSSTANTVGVFSGLGEQTSDFIPVTSSTTPNGDFYFIMVENRNGRKLLVADRNIQNGVSWDTINISGMVSGVLVSLTELKEMSTSIRLLTGGINASDKDNEWDRYIVNSTLNGKVTAGDNNVWNYNGGASWTSTTNAAGSANRTGRGANGNAGASGYNPSAYIAAATATGFRPVMEVVVLPMYRSFISHDGSYKKWNAGWSVVSPTLPSENTFIGEGISDLSVLDRKSTNFNQTMTLNGNLGSGEVFKSTVNLKKYIEITSLSVK</sequence>
<proteinExistence type="predicted"/>
<gene>
    <name evidence="1" type="ORF">SAMN05720606_10891</name>
</gene>
<organism evidence="1 2">
    <name type="scientific">Paenibacillus polysaccharolyticus</name>
    <dbReference type="NCBI Taxonomy" id="582692"/>
    <lineage>
        <taxon>Bacteria</taxon>
        <taxon>Bacillati</taxon>
        <taxon>Bacillota</taxon>
        <taxon>Bacilli</taxon>
        <taxon>Bacillales</taxon>
        <taxon>Paenibacillaceae</taxon>
        <taxon>Paenibacillus</taxon>
    </lineage>
</organism>
<keyword evidence="2" id="KW-1185">Reference proteome</keyword>
<dbReference type="Proteomes" id="UP000198538">
    <property type="component" value="Unassembled WGS sequence"/>
</dbReference>
<protein>
    <submittedName>
        <fullName evidence="1">Uncharacterized protein</fullName>
    </submittedName>
</protein>
<dbReference type="EMBL" id="FMVM01000008">
    <property type="protein sequence ID" value="SCY72078.1"/>
    <property type="molecule type" value="Genomic_DNA"/>
</dbReference>
<dbReference type="STRING" id="582692.SAMN05720606_10891"/>
<name>A0A1G5I9X4_9BACL</name>
<dbReference type="AlphaFoldDB" id="A0A1G5I9X4"/>